<name>A0A0V0QC51_PSEPJ</name>
<dbReference type="AlphaFoldDB" id="A0A0V0QC51"/>
<feature type="region of interest" description="Disordered" evidence="1">
    <location>
        <begin position="208"/>
        <end position="231"/>
    </location>
</feature>
<keyword evidence="2" id="KW-1133">Transmembrane helix</keyword>
<gene>
    <name evidence="3" type="ORF">PPERSA_07784</name>
</gene>
<organism evidence="3 4">
    <name type="scientific">Pseudocohnilembus persalinus</name>
    <name type="common">Ciliate</name>
    <dbReference type="NCBI Taxonomy" id="266149"/>
    <lineage>
        <taxon>Eukaryota</taxon>
        <taxon>Sar</taxon>
        <taxon>Alveolata</taxon>
        <taxon>Ciliophora</taxon>
        <taxon>Intramacronucleata</taxon>
        <taxon>Oligohymenophorea</taxon>
        <taxon>Scuticociliatia</taxon>
        <taxon>Philasterida</taxon>
        <taxon>Pseudocohnilembidae</taxon>
        <taxon>Pseudocohnilembus</taxon>
    </lineage>
</organism>
<evidence type="ECO:0008006" key="5">
    <source>
        <dbReference type="Google" id="ProtNLM"/>
    </source>
</evidence>
<dbReference type="InParanoid" id="A0A0V0QC51"/>
<keyword evidence="2" id="KW-0472">Membrane</keyword>
<feature type="compositionally biased region" description="Low complexity" evidence="1">
    <location>
        <begin position="208"/>
        <end position="225"/>
    </location>
</feature>
<accession>A0A0V0QC51</accession>
<reference evidence="3 4" key="1">
    <citation type="journal article" date="2015" name="Sci. Rep.">
        <title>Genome of the facultative scuticociliatosis pathogen Pseudocohnilembus persalinus provides insight into its virulence through horizontal gene transfer.</title>
        <authorList>
            <person name="Xiong J."/>
            <person name="Wang G."/>
            <person name="Cheng J."/>
            <person name="Tian M."/>
            <person name="Pan X."/>
            <person name="Warren A."/>
            <person name="Jiang C."/>
            <person name="Yuan D."/>
            <person name="Miao W."/>
        </authorList>
    </citation>
    <scope>NUCLEOTIDE SEQUENCE [LARGE SCALE GENOMIC DNA]</scope>
    <source>
        <strain evidence="3">36N120E</strain>
    </source>
</reference>
<dbReference type="Gene3D" id="1.20.5.110">
    <property type="match status" value="1"/>
</dbReference>
<dbReference type="EMBL" id="LDAU01000204">
    <property type="protein sequence ID" value="KRW99707.1"/>
    <property type="molecule type" value="Genomic_DNA"/>
</dbReference>
<evidence type="ECO:0000313" key="3">
    <source>
        <dbReference type="EMBL" id="KRW99707.1"/>
    </source>
</evidence>
<sequence>MLKDDLTYCSNNFNKIKSYVDELMSLSLASQTDINKRKTKAEQFIEYVQTSSEQLKKWIKDFKRIEEKSIQSERFSINQSLSQSKKNLHDDYDQEAQQRMQSKANVQEEMLNDRQNQLDEIEKIMNVIEGLFDDVYIEAVKQDKGFKIMSSNITNTKKQGEEANVILEETQQYSKDTYKKTLFLAGCIVFFVLIIILLITAGKKGLSGNQDNTNTNGGTNTDGGNIPPPVGFSQNFQFSLNGLI</sequence>
<proteinExistence type="predicted"/>
<feature type="transmembrane region" description="Helical" evidence="2">
    <location>
        <begin position="182"/>
        <end position="201"/>
    </location>
</feature>
<dbReference type="Proteomes" id="UP000054937">
    <property type="component" value="Unassembled WGS sequence"/>
</dbReference>
<keyword evidence="4" id="KW-1185">Reference proteome</keyword>
<evidence type="ECO:0000256" key="2">
    <source>
        <dbReference type="SAM" id="Phobius"/>
    </source>
</evidence>
<protein>
    <recommendedName>
        <fullName evidence="5">t-SNARE coiled-coil homology domain-containing protein</fullName>
    </recommendedName>
</protein>
<keyword evidence="2" id="KW-0812">Transmembrane</keyword>
<evidence type="ECO:0000313" key="4">
    <source>
        <dbReference type="Proteomes" id="UP000054937"/>
    </source>
</evidence>
<comment type="caution">
    <text evidence="3">The sequence shown here is derived from an EMBL/GenBank/DDBJ whole genome shotgun (WGS) entry which is preliminary data.</text>
</comment>
<dbReference type="OMA" id="MAHARIR"/>
<evidence type="ECO:0000256" key="1">
    <source>
        <dbReference type="SAM" id="MobiDB-lite"/>
    </source>
</evidence>